<evidence type="ECO:0000256" key="1">
    <source>
        <dbReference type="SAM" id="Phobius"/>
    </source>
</evidence>
<evidence type="ECO:0000313" key="2">
    <source>
        <dbReference type="EMBL" id="SFZ91961.1"/>
    </source>
</evidence>
<dbReference type="Proteomes" id="UP000182034">
    <property type="component" value="Unassembled WGS sequence"/>
</dbReference>
<keyword evidence="1" id="KW-0812">Transmembrane</keyword>
<reference evidence="3" key="1">
    <citation type="submission" date="2016-10" db="EMBL/GenBank/DDBJ databases">
        <authorList>
            <person name="Varghese N."/>
            <person name="Submissions S."/>
        </authorList>
    </citation>
    <scope>NUCLEOTIDE SEQUENCE [LARGE SCALE GENOMIC DNA]</scope>
    <source>
        <strain evidence="3">SUR2</strain>
    </source>
</reference>
<sequence length="62" mass="6134">MKKLDVSQMENLQGGKSFRQCMESGLGSMEGMLLLGAAGCAGPAGILGAFVGASAACAIIAN</sequence>
<organism evidence="2 3">
    <name type="scientific">Chryseobacterium limigenitum</name>
    <dbReference type="NCBI Taxonomy" id="1612149"/>
    <lineage>
        <taxon>Bacteria</taxon>
        <taxon>Pseudomonadati</taxon>
        <taxon>Bacteroidota</taxon>
        <taxon>Flavobacteriia</taxon>
        <taxon>Flavobacteriales</taxon>
        <taxon>Weeksellaceae</taxon>
        <taxon>Chryseobacterium group</taxon>
        <taxon>Chryseobacterium</taxon>
    </lineage>
</organism>
<name>A0A1K2IHR3_9FLAO</name>
<dbReference type="STRING" id="1612149.SAMN05216324_10352"/>
<keyword evidence="1" id="KW-1133">Transmembrane helix</keyword>
<dbReference type="EMBL" id="FPKW01000003">
    <property type="protein sequence ID" value="SFZ91961.1"/>
    <property type="molecule type" value="Genomic_DNA"/>
</dbReference>
<keyword evidence="3" id="KW-1185">Reference proteome</keyword>
<gene>
    <name evidence="2" type="ORF">SAMN05216324_10352</name>
</gene>
<evidence type="ECO:0000313" key="3">
    <source>
        <dbReference type="Proteomes" id="UP000182034"/>
    </source>
</evidence>
<protein>
    <submittedName>
        <fullName evidence="2">Uncharacterized protein</fullName>
    </submittedName>
</protein>
<proteinExistence type="predicted"/>
<feature type="transmembrane region" description="Helical" evidence="1">
    <location>
        <begin position="32"/>
        <end position="61"/>
    </location>
</feature>
<accession>A0A1K2IHR3</accession>
<keyword evidence="1" id="KW-0472">Membrane</keyword>
<dbReference type="AlphaFoldDB" id="A0A1K2IHR3"/>